<name>A0ACB9E655_9ASTR</name>
<evidence type="ECO:0000313" key="2">
    <source>
        <dbReference type="Proteomes" id="UP001056120"/>
    </source>
</evidence>
<evidence type="ECO:0000313" key="1">
    <source>
        <dbReference type="EMBL" id="KAI3754191.1"/>
    </source>
</evidence>
<dbReference type="EMBL" id="CM042035">
    <property type="protein sequence ID" value="KAI3754191.1"/>
    <property type="molecule type" value="Genomic_DNA"/>
</dbReference>
<protein>
    <submittedName>
        <fullName evidence="1">Uncharacterized protein</fullName>
    </submittedName>
</protein>
<keyword evidence="2" id="KW-1185">Reference proteome</keyword>
<proteinExistence type="predicted"/>
<sequence length="344" mass="39010">MTTIYLDSSSNDQYNEHQFFSPSSDHHHEHQFFSPSDHHHEHQILSPNSQASSYSNSLTCHLFFNPITTHDQDGVFNRESNPSQDEDDSFGSQAYDDHRVENQDERGGGINGGLKFSLWKRETDYDHDEKQLKWMSSKMRVMLKMKKTKPTKLSTPRLTSKELKLDDHHDYKEPTSSPLEDIAYSNPINTTSSYNIPIRVCSDCNTTKTPLWRSGPQGPKSLCNACGIRQRKARKALALAAAAAAEVESSRNVSSDEPTSLKVAKILHKDYKKPNNGNVTKFKKRQYSKQRNDTSSSPSLSSPARKNCVEEFLSKNLAFHRLFPQDEKEAAILLMALSCGYAHQ</sequence>
<reference evidence="2" key="1">
    <citation type="journal article" date="2022" name="Mol. Ecol. Resour.">
        <title>The genomes of chicory, endive, great burdock and yacon provide insights into Asteraceae palaeo-polyploidization history and plant inulin production.</title>
        <authorList>
            <person name="Fan W."/>
            <person name="Wang S."/>
            <person name="Wang H."/>
            <person name="Wang A."/>
            <person name="Jiang F."/>
            <person name="Liu H."/>
            <person name="Zhao H."/>
            <person name="Xu D."/>
            <person name="Zhang Y."/>
        </authorList>
    </citation>
    <scope>NUCLEOTIDE SEQUENCE [LARGE SCALE GENOMIC DNA]</scope>
    <source>
        <strain evidence="2">cv. Yunnan</strain>
    </source>
</reference>
<organism evidence="1 2">
    <name type="scientific">Smallanthus sonchifolius</name>
    <dbReference type="NCBI Taxonomy" id="185202"/>
    <lineage>
        <taxon>Eukaryota</taxon>
        <taxon>Viridiplantae</taxon>
        <taxon>Streptophyta</taxon>
        <taxon>Embryophyta</taxon>
        <taxon>Tracheophyta</taxon>
        <taxon>Spermatophyta</taxon>
        <taxon>Magnoliopsida</taxon>
        <taxon>eudicotyledons</taxon>
        <taxon>Gunneridae</taxon>
        <taxon>Pentapetalae</taxon>
        <taxon>asterids</taxon>
        <taxon>campanulids</taxon>
        <taxon>Asterales</taxon>
        <taxon>Asteraceae</taxon>
        <taxon>Asteroideae</taxon>
        <taxon>Heliantheae alliance</taxon>
        <taxon>Millerieae</taxon>
        <taxon>Smallanthus</taxon>
    </lineage>
</organism>
<accession>A0ACB9E655</accession>
<reference evidence="1 2" key="2">
    <citation type="journal article" date="2022" name="Mol. Ecol. Resour.">
        <title>The genomes of chicory, endive, great burdock and yacon provide insights into Asteraceae paleo-polyploidization history and plant inulin production.</title>
        <authorList>
            <person name="Fan W."/>
            <person name="Wang S."/>
            <person name="Wang H."/>
            <person name="Wang A."/>
            <person name="Jiang F."/>
            <person name="Liu H."/>
            <person name="Zhao H."/>
            <person name="Xu D."/>
            <person name="Zhang Y."/>
        </authorList>
    </citation>
    <scope>NUCLEOTIDE SEQUENCE [LARGE SCALE GENOMIC DNA]</scope>
    <source>
        <strain evidence="2">cv. Yunnan</strain>
        <tissue evidence="1">Leaves</tissue>
    </source>
</reference>
<comment type="caution">
    <text evidence="1">The sequence shown here is derived from an EMBL/GenBank/DDBJ whole genome shotgun (WGS) entry which is preliminary data.</text>
</comment>
<gene>
    <name evidence="1" type="ORF">L1987_53969</name>
</gene>
<dbReference type="Proteomes" id="UP001056120">
    <property type="component" value="Linkage Group LG18"/>
</dbReference>